<dbReference type="GO" id="GO:0043488">
    <property type="term" value="P:regulation of mRNA stability"/>
    <property type="evidence" value="ECO:0007669"/>
    <property type="project" value="InterPro"/>
</dbReference>
<keyword evidence="4" id="KW-0677">Repeat</keyword>
<dbReference type="eggNOG" id="KOG3702">
    <property type="taxonomic scope" value="Eukaryota"/>
</dbReference>
<dbReference type="AlphaFoldDB" id="C7YLG2"/>
<dbReference type="GeneID" id="9663659"/>
<dbReference type="InterPro" id="IPR040366">
    <property type="entry name" value="Nab2/ZC3H14"/>
</dbReference>
<dbReference type="Proteomes" id="UP000005206">
    <property type="component" value="Chromosome 3"/>
</dbReference>
<dbReference type="VEuPathDB" id="FungiDB:NECHADRAFT_77520"/>
<keyword evidence="7" id="KW-0539">Nucleus</keyword>
<dbReference type="HOGENOM" id="CLU_842229_0_0_1"/>
<dbReference type="InParanoid" id="C7YLG2"/>
<keyword evidence="6" id="KW-0862">Zinc</keyword>
<dbReference type="GO" id="GO:0005634">
    <property type="term" value="C:nucleus"/>
    <property type="evidence" value="ECO:0007669"/>
    <property type="project" value="UniProtKB-SubCell"/>
</dbReference>
<evidence type="ECO:0000256" key="2">
    <source>
        <dbReference type="ARBA" id="ARBA00008423"/>
    </source>
</evidence>
<dbReference type="EMBL" id="GG698897">
    <property type="protein sequence ID" value="EEU47255.1"/>
    <property type="molecule type" value="Genomic_DNA"/>
</dbReference>
<dbReference type="PANTHER" id="PTHR14738">
    <property type="entry name" value="ZINC FINGER CCCH DOMAIN-CONTAINING PROTEIN 14"/>
    <property type="match status" value="1"/>
</dbReference>
<evidence type="ECO:0008006" key="11">
    <source>
        <dbReference type="Google" id="ProtNLM"/>
    </source>
</evidence>
<evidence type="ECO:0000256" key="4">
    <source>
        <dbReference type="ARBA" id="ARBA00022737"/>
    </source>
</evidence>
<feature type="region of interest" description="Disordered" evidence="8">
    <location>
        <begin position="251"/>
        <end position="330"/>
    </location>
</feature>
<evidence type="ECO:0000256" key="6">
    <source>
        <dbReference type="ARBA" id="ARBA00022833"/>
    </source>
</evidence>
<feature type="compositionally biased region" description="Pro residues" evidence="8">
    <location>
        <begin position="253"/>
        <end position="263"/>
    </location>
</feature>
<organism evidence="9 10">
    <name type="scientific">Fusarium vanettenii (strain ATCC MYA-4622 / CBS 123669 / FGSC 9596 / NRRL 45880 / 77-13-4)</name>
    <name type="common">Fusarium solani subsp. pisi</name>
    <dbReference type="NCBI Taxonomy" id="660122"/>
    <lineage>
        <taxon>Eukaryota</taxon>
        <taxon>Fungi</taxon>
        <taxon>Dikarya</taxon>
        <taxon>Ascomycota</taxon>
        <taxon>Pezizomycotina</taxon>
        <taxon>Sordariomycetes</taxon>
        <taxon>Hypocreomycetidae</taxon>
        <taxon>Hypocreales</taxon>
        <taxon>Nectriaceae</taxon>
        <taxon>Fusarium</taxon>
        <taxon>Fusarium solani species complex</taxon>
        <taxon>Fusarium vanettenii</taxon>
    </lineage>
</organism>
<sequence length="330" mass="35856">MSSASSAPLQALLNCARDTRAQQPESSSSRLALDFLCTTLEGSAPLLDGLDSGTLSMLDNHYDTCRGAINSIVDIQNDYHRQMQTARDKLSRASIQLQSALQQTQLRRRDICHYGAGCRQFGCEYLHPDAPPCRNGATCRDQPCPFKHPNTAPCQFGGDCTTPGCTFGHPQAVKCRFGAGCKTPDCSFTHPEPPKCRHGAGCKSKNCKFSHPEAVDCRFGAGCKTPGCTFTHPDPIDCKFGQDCRRKDCKFAHPPPPSPPPYSKTPKEAEGGSPAPRGRHGRGESKGNLKGNSKEVSEEHSNENSKGSPKGNSNKRRPKSTVIPERQSRE</sequence>
<evidence type="ECO:0000256" key="3">
    <source>
        <dbReference type="ARBA" id="ARBA00022723"/>
    </source>
</evidence>
<protein>
    <recommendedName>
        <fullName evidence="11">C3H1-type domain-containing protein</fullName>
    </recommendedName>
</protein>
<evidence type="ECO:0000256" key="1">
    <source>
        <dbReference type="ARBA" id="ARBA00004123"/>
    </source>
</evidence>
<reference evidence="9 10" key="1">
    <citation type="journal article" date="2009" name="PLoS Genet.">
        <title>The genome of Nectria haematococca: contribution of supernumerary chromosomes to gene expansion.</title>
        <authorList>
            <person name="Coleman J.J."/>
            <person name="Rounsley S.D."/>
            <person name="Rodriguez-Carres M."/>
            <person name="Kuo A."/>
            <person name="Wasmann C.C."/>
            <person name="Grimwood J."/>
            <person name="Schmutz J."/>
            <person name="Taga M."/>
            <person name="White G.J."/>
            <person name="Zhou S."/>
            <person name="Schwartz D.C."/>
            <person name="Freitag M."/>
            <person name="Ma L.J."/>
            <person name="Danchin E.G."/>
            <person name="Henrissat B."/>
            <person name="Coutinho P.M."/>
            <person name="Nelson D.R."/>
            <person name="Straney D."/>
            <person name="Napoli C.A."/>
            <person name="Barker B.M."/>
            <person name="Gribskov M."/>
            <person name="Rep M."/>
            <person name="Kroken S."/>
            <person name="Molnar I."/>
            <person name="Rensing C."/>
            <person name="Kennell J.C."/>
            <person name="Zamora J."/>
            <person name="Farman M.L."/>
            <person name="Selker E.U."/>
            <person name="Salamov A."/>
            <person name="Shapiro H."/>
            <person name="Pangilinan J."/>
            <person name="Lindquist E."/>
            <person name="Lamers C."/>
            <person name="Grigoriev I.V."/>
            <person name="Geiser D.M."/>
            <person name="Covert S.F."/>
            <person name="Temporini E."/>
            <person name="Vanetten H.D."/>
        </authorList>
    </citation>
    <scope>NUCLEOTIDE SEQUENCE [LARGE SCALE GENOMIC DNA]</scope>
    <source>
        <strain evidence="10">ATCC MYA-4622 / CBS 123669 / FGSC 9596 / NRRL 45880 / 77-13-4</strain>
    </source>
</reference>
<proteinExistence type="inferred from homology"/>
<name>C7YLG2_FUSV7</name>
<evidence type="ECO:0000313" key="10">
    <source>
        <dbReference type="Proteomes" id="UP000005206"/>
    </source>
</evidence>
<dbReference type="GO" id="GO:0005737">
    <property type="term" value="C:cytoplasm"/>
    <property type="evidence" value="ECO:0007669"/>
    <property type="project" value="TreeGrafter"/>
</dbReference>
<dbReference type="OMA" id="RAECNTG"/>
<dbReference type="GO" id="GO:0008270">
    <property type="term" value="F:zinc ion binding"/>
    <property type="evidence" value="ECO:0007669"/>
    <property type="project" value="UniProtKB-KW"/>
</dbReference>
<dbReference type="OrthoDB" id="438553at2759"/>
<evidence type="ECO:0000313" key="9">
    <source>
        <dbReference type="EMBL" id="EEU47255.1"/>
    </source>
</evidence>
<gene>
    <name evidence="9" type="ORF">NECHADRAFT_77520</name>
</gene>
<evidence type="ECO:0000256" key="5">
    <source>
        <dbReference type="ARBA" id="ARBA00022771"/>
    </source>
</evidence>
<keyword evidence="3" id="KW-0479">Metal-binding</keyword>
<dbReference type="GO" id="GO:0008143">
    <property type="term" value="F:poly(A) binding"/>
    <property type="evidence" value="ECO:0007669"/>
    <property type="project" value="InterPro"/>
</dbReference>
<comment type="similarity">
    <text evidence="2">Belongs to the ZC3H14 family.</text>
</comment>
<dbReference type="STRING" id="660122.C7YLG2"/>
<dbReference type="KEGG" id="nhe:NECHADRAFT_77520"/>
<evidence type="ECO:0000256" key="8">
    <source>
        <dbReference type="SAM" id="MobiDB-lite"/>
    </source>
</evidence>
<evidence type="ECO:0000256" key="7">
    <source>
        <dbReference type="ARBA" id="ARBA00023242"/>
    </source>
</evidence>
<feature type="compositionally biased region" description="Basic and acidic residues" evidence="8">
    <location>
        <begin position="281"/>
        <end position="303"/>
    </location>
</feature>
<keyword evidence="10" id="KW-1185">Reference proteome</keyword>
<dbReference type="PANTHER" id="PTHR14738:SF29">
    <property type="entry name" value="ZINC FINGER CCCH DOMAIN-CONTAINING PROTEIN 14"/>
    <property type="match status" value="1"/>
</dbReference>
<accession>C7YLG2</accession>
<comment type="subcellular location">
    <subcellularLocation>
        <location evidence="1">Nucleus</location>
    </subcellularLocation>
</comment>
<dbReference type="Pfam" id="PF14608">
    <property type="entry name" value="zf-CCCH_2"/>
    <property type="match status" value="6"/>
</dbReference>
<keyword evidence="5" id="KW-0863">Zinc-finger</keyword>
<dbReference type="Gene3D" id="4.10.1000.40">
    <property type="match status" value="2"/>
</dbReference>
<dbReference type="RefSeq" id="XP_003052968.1">
    <property type="nucleotide sequence ID" value="XM_003052922.1"/>
</dbReference>